<organism evidence="1 2">
    <name type="scientific">Eiseniibacteriota bacterium</name>
    <dbReference type="NCBI Taxonomy" id="2212470"/>
    <lineage>
        <taxon>Bacteria</taxon>
        <taxon>Candidatus Eiseniibacteriota</taxon>
    </lineage>
</organism>
<reference evidence="1" key="1">
    <citation type="submission" date="2021-05" db="EMBL/GenBank/DDBJ databases">
        <title>Energy efficiency and biological interactions define the core microbiome of deep oligotrophic groundwater.</title>
        <authorList>
            <person name="Mehrshad M."/>
            <person name="Lopez-Fernandez M."/>
            <person name="Bell E."/>
            <person name="Bernier-Latmani R."/>
            <person name="Bertilsson S."/>
            <person name="Dopson M."/>
        </authorList>
    </citation>
    <scope>NUCLEOTIDE SEQUENCE</scope>
    <source>
        <strain evidence="1">Modern_marine.mb.64</strain>
    </source>
</reference>
<dbReference type="Proteomes" id="UP000777784">
    <property type="component" value="Unassembled WGS sequence"/>
</dbReference>
<protein>
    <recommendedName>
        <fullName evidence="3">6-bladed beta-propeller</fullName>
    </recommendedName>
</protein>
<dbReference type="Pfam" id="PF17170">
    <property type="entry name" value="DUF5128"/>
    <property type="match status" value="1"/>
</dbReference>
<comment type="caution">
    <text evidence="1">The sequence shown here is derived from an EMBL/GenBank/DDBJ whole genome shotgun (WGS) entry which is preliminary data.</text>
</comment>
<gene>
    <name evidence="1" type="ORF">KJ970_11435</name>
</gene>
<dbReference type="AlphaFoldDB" id="A0A948RXQ8"/>
<accession>A0A948RXQ8</accession>
<evidence type="ECO:0000313" key="1">
    <source>
        <dbReference type="EMBL" id="MBU2691529.1"/>
    </source>
</evidence>
<dbReference type="Gene3D" id="2.120.10.30">
    <property type="entry name" value="TolB, C-terminal domain"/>
    <property type="match status" value="1"/>
</dbReference>
<evidence type="ECO:0000313" key="2">
    <source>
        <dbReference type="Proteomes" id="UP000777784"/>
    </source>
</evidence>
<dbReference type="SUPFAM" id="SSF101898">
    <property type="entry name" value="NHL repeat"/>
    <property type="match status" value="1"/>
</dbReference>
<name>A0A948RXQ8_UNCEI</name>
<evidence type="ECO:0008006" key="3">
    <source>
        <dbReference type="Google" id="ProtNLM"/>
    </source>
</evidence>
<dbReference type="InterPro" id="IPR011042">
    <property type="entry name" value="6-blade_b-propeller_TolB-like"/>
</dbReference>
<dbReference type="EMBL" id="JAHJDP010000065">
    <property type="protein sequence ID" value="MBU2691529.1"/>
    <property type="molecule type" value="Genomic_DNA"/>
</dbReference>
<sequence>MIGLRSKFVIMLPLLLAGVGLSLFWTSSQAGEEVKIDGVIHVQNGDKPENGIETIQLKELWRAGGEDDEVFFGTIGQVLSDPDGNIYLLDSQLSEVHVYSPEGEFLKTVGGEGDGPGEVRNPSDIFFLPGGKMGIAQQFPGKVIMIDLDGNPAGSFLIGAGDPGEGNFSVLIRGRSTGDEVVLAGIHMTFQGQGVNNQTYFLSRIDSEGKELQRYLSKEYAVNFADFRLDEMGMHFAWGLYDISSDGKLFVAPHRNTYEIQQLNADGKLERIIERKYTSLKRNDKQTHAAELILEGVAQNYRVPVLGISVEDTEPDISSLQLTSNGELWIRTSRGDNDLPEGVLTVYDVFDPKGNYAKQIQLSAPGDASQDGVFLLDGGKVVVVTGILGAFLSQQGVSGGDELTEEEAHPLQVICYTM</sequence>
<proteinExistence type="predicted"/>